<dbReference type="HOGENOM" id="CLU_3252591_0_0_9"/>
<proteinExistence type="predicted"/>
<organism evidence="1 2">
    <name type="scientific">Holdemania filiformis DSM 12042</name>
    <dbReference type="NCBI Taxonomy" id="545696"/>
    <lineage>
        <taxon>Bacteria</taxon>
        <taxon>Bacillati</taxon>
        <taxon>Bacillota</taxon>
        <taxon>Erysipelotrichia</taxon>
        <taxon>Erysipelotrichales</taxon>
        <taxon>Erysipelotrichaceae</taxon>
        <taxon>Holdemania</taxon>
    </lineage>
</organism>
<name>B9Y552_9FIRM</name>
<comment type="caution">
    <text evidence="1">The sequence shown here is derived from an EMBL/GenBank/DDBJ whole genome shotgun (WGS) entry which is preliminary data.</text>
</comment>
<sequence length="42" mass="4748">MPRFYRIPNSPNEGGSGIRQIRCSLCQGWLPKMSLGIRKGKN</sequence>
<reference evidence="1 2" key="2">
    <citation type="submission" date="2009-02" db="EMBL/GenBank/DDBJ databases">
        <title>Draft genome sequence of Holdemania filiformis DSM 12042.</title>
        <authorList>
            <person name="Sudarsanam P."/>
            <person name="Ley R."/>
            <person name="Guruge J."/>
            <person name="Turnbaugh P.J."/>
            <person name="Mahowald M."/>
            <person name="Liep D."/>
            <person name="Gordon J."/>
        </authorList>
    </citation>
    <scope>NUCLEOTIDE SEQUENCE [LARGE SCALE GENOMIC DNA]</scope>
    <source>
        <strain evidence="1 2">DSM 12042</strain>
    </source>
</reference>
<evidence type="ECO:0000313" key="1">
    <source>
        <dbReference type="EMBL" id="EEF68965.1"/>
    </source>
</evidence>
<protein>
    <submittedName>
        <fullName evidence="1">Uncharacterized protein</fullName>
    </submittedName>
</protein>
<dbReference type="Proteomes" id="UP000005950">
    <property type="component" value="Unassembled WGS sequence"/>
</dbReference>
<gene>
    <name evidence="1" type="ORF">HOLDEFILI_00933</name>
</gene>
<dbReference type="AlphaFoldDB" id="B9Y552"/>
<reference evidence="1 2" key="1">
    <citation type="submission" date="2008-12" db="EMBL/GenBank/DDBJ databases">
        <authorList>
            <person name="Fulton L."/>
            <person name="Clifton S."/>
            <person name="Fulton B."/>
            <person name="Xu J."/>
            <person name="Minx P."/>
            <person name="Pepin K.H."/>
            <person name="Johnson M."/>
            <person name="Bhonagiri V."/>
            <person name="Nash W.E."/>
            <person name="Mardis E.R."/>
            <person name="Wilson R.K."/>
        </authorList>
    </citation>
    <scope>NUCLEOTIDE SEQUENCE [LARGE SCALE GENOMIC DNA]</scope>
    <source>
        <strain evidence="1 2">DSM 12042</strain>
    </source>
</reference>
<dbReference type="EMBL" id="ACCF01000054">
    <property type="protein sequence ID" value="EEF68965.1"/>
    <property type="molecule type" value="Genomic_DNA"/>
</dbReference>
<accession>B9Y552</accession>
<dbReference type="STRING" id="545696.HOLDEFILI_00933"/>
<evidence type="ECO:0000313" key="2">
    <source>
        <dbReference type="Proteomes" id="UP000005950"/>
    </source>
</evidence>